<gene>
    <name evidence="1" type="ORF">MM171A00115_0031</name>
    <name evidence="2" type="ORF">MM171B00172_0004</name>
</gene>
<dbReference type="AlphaFoldDB" id="A0A6M3MIY8"/>
<dbReference type="InterPro" id="IPR031832">
    <property type="entry name" value="DUF4747"/>
</dbReference>
<dbReference type="EMBL" id="MT143890">
    <property type="protein sequence ID" value="QJB04762.1"/>
    <property type="molecule type" value="Genomic_DNA"/>
</dbReference>
<dbReference type="EMBL" id="MT143707">
    <property type="protein sequence ID" value="QJB01278.1"/>
    <property type="molecule type" value="Genomic_DNA"/>
</dbReference>
<accession>A0A6M3MIY8</accession>
<organism evidence="2">
    <name type="scientific">viral metagenome</name>
    <dbReference type="NCBI Taxonomy" id="1070528"/>
    <lineage>
        <taxon>unclassified sequences</taxon>
        <taxon>metagenomes</taxon>
        <taxon>organismal metagenomes</taxon>
    </lineage>
</organism>
<evidence type="ECO:0000313" key="1">
    <source>
        <dbReference type="EMBL" id="QJB01278.1"/>
    </source>
</evidence>
<sequence>MATVLKKKSSKLVKGRERKFKVSAINVVLHPHSEKLYVNFFRDIFVSDDPVKVRGQSAVMIGSCFSMNDGRDVDGLSGVIYKFFKLDASEPWFDTKKKSAADRREVSKISIPDHLKPHLEEFSYVFFPKGHRLYFVTKRTGGQLSANFLLSYLERVSQRAEFAKYGEVKFTIEPDSDAVTRILNLKRIKSLSIDYYKPNPDDQKSAEAKMKLRLSNQNVKRVQTKLTEASNKGISPDDDTKVLAKIASSNGSVEAVGEGSDGKIVSLSTKSHPLVEEVGYDSNTQTERGSLQSFVAGLHARIVSRK</sequence>
<evidence type="ECO:0000313" key="2">
    <source>
        <dbReference type="EMBL" id="QJB04762.1"/>
    </source>
</evidence>
<reference evidence="2" key="1">
    <citation type="submission" date="2020-03" db="EMBL/GenBank/DDBJ databases">
        <title>The deep terrestrial virosphere.</title>
        <authorList>
            <person name="Holmfeldt K."/>
            <person name="Nilsson E."/>
            <person name="Simone D."/>
            <person name="Lopez-Fernandez M."/>
            <person name="Wu X."/>
            <person name="de Brujin I."/>
            <person name="Lundin D."/>
            <person name="Andersson A."/>
            <person name="Bertilsson S."/>
            <person name="Dopson M."/>
        </authorList>
    </citation>
    <scope>NUCLEOTIDE SEQUENCE</scope>
    <source>
        <strain evidence="1">MM171A00115</strain>
        <strain evidence="2">MM171B00172</strain>
    </source>
</reference>
<name>A0A6M3MIY8_9ZZZZ</name>
<dbReference type="Pfam" id="PF15931">
    <property type="entry name" value="DUF4747"/>
    <property type="match status" value="1"/>
</dbReference>
<protein>
    <submittedName>
        <fullName evidence="2">Uncharacterized protein</fullName>
    </submittedName>
</protein>
<proteinExistence type="predicted"/>